<evidence type="ECO:0000256" key="2">
    <source>
        <dbReference type="ARBA" id="ARBA00022448"/>
    </source>
</evidence>
<keyword evidence="2" id="KW-0813">Transport</keyword>
<sequence>MLKISHLKAGYGDTAIIWDLSLEVNAGEIVALIGVNGAGKTTLLRTIMGLLAPWSGSITYRGRELTGLATDRIVGLGINMTPQGRRLFAGMSVEENLLMGAFLRRDGEIKADLERIYGLFPRLGERRRQTAGTLSGGEQQMCALGRSLMSRPALLLLDEMSLGLAPVVVEMLLDLVLQIREQGTTVLLVEQDVEEALLRADRGYVLEGGRISLSAPAGELLADRKLQEAYLGL</sequence>
<dbReference type="PROSITE" id="PS50893">
    <property type="entry name" value="ABC_TRANSPORTER_2"/>
    <property type="match status" value="1"/>
</dbReference>
<dbReference type="Pfam" id="PF00005">
    <property type="entry name" value="ABC_tran"/>
    <property type="match status" value="1"/>
</dbReference>
<keyword evidence="5" id="KW-0029">Amino-acid transport</keyword>
<dbReference type="InterPro" id="IPR027417">
    <property type="entry name" value="P-loop_NTPase"/>
</dbReference>
<evidence type="ECO:0000256" key="4">
    <source>
        <dbReference type="ARBA" id="ARBA00022840"/>
    </source>
</evidence>
<organism evidence="7 8">
    <name type="scientific">Desulfotomaculum copahuensis</name>
    <dbReference type="NCBI Taxonomy" id="1838280"/>
    <lineage>
        <taxon>Bacteria</taxon>
        <taxon>Bacillati</taxon>
        <taxon>Bacillota</taxon>
        <taxon>Clostridia</taxon>
        <taxon>Eubacteriales</taxon>
        <taxon>Desulfotomaculaceae</taxon>
        <taxon>Desulfotomaculum</taxon>
    </lineage>
</organism>
<dbReference type="InterPro" id="IPR003439">
    <property type="entry name" value="ABC_transporter-like_ATP-bd"/>
</dbReference>
<evidence type="ECO:0000256" key="5">
    <source>
        <dbReference type="ARBA" id="ARBA00022970"/>
    </source>
</evidence>
<dbReference type="AlphaFoldDB" id="A0A1B7LE64"/>
<evidence type="ECO:0000313" key="7">
    <source>
        <dbReference type="EMBL" id="OAT81391.1"/>
    </source>
</evidence>
<evidence type="ECO:0000313" key="8">
    <source>
        <dbReference type="Proteomes" id="UP000078532"/>
    </source>
</evidence>
<comment type="similarity">
    <text evidence="1">Belongs to the ABC transporter superfamily.</text>
</comment>
<keyword evidence="3" id="KW-0547">Nucleotide-binding</keyword>
<dbReference type="STRING" id="1838280.A6M21_10995"/>
<dbReference type="RefSeq" id="WP_066668553.1">
    <property type="nucleotide sequence ID" value="NZ_LYVF01000164.1"/>
</dbReference>
<comment type="caution">
    <text evidence="7">The sequence shown here is derived from an EMBL/GenBank/DDBJ whole genome shotgun (WGS) entry which is preliminary data.</text>
</comment>
<dbReference type="Gene3D" id="3.40.50.300">
    <property type="entry name" value="P-loop containing nucleotide triphosphate hydrolases"/>
    <property type="match status" value="1"/>
</dbReference>
<protein>
    <submittedName>
        <fullName evidence="7">ABC transporter ATP-binding protein</fullName>
    </submittedName>
</protein>
<keyword evidence="4 7" id="KW-0067">ATP-binding</keyword>
<dbReference type="PANTHER" id="PTHR43820:SF4">
    <property type="entry name" value="HIGH-AFFINITY BRANCHED-CHAIN AMINO ACID TRANSPORT ATP-BINDING PROTEIN LIVF"/>
    <property type="match status" value="1"/>
</dbReference>
<dbReference type="SUPFAM" id="SSF52540">
    <property type="entry name" value="P-loop containing nucleoside triphosphate hydrolases"/>
    <property type="match status" value="1"/>
</dbReference>
<name>A0A1B7LE64_9FIRM</name>
<accession>A0A1B7LE64</accession>
<feature type="domain" description="ABC transporter" evidence="6">
    <location>
        <begin position="2"/>
        <end position="233"/>
    </location>
</feature>
<evidence type="ECO:0000259" key="6">
    <source>
        <dbReference type="PROSITE" id="PS50893"/>
    </source>
</evidence>
<dbReference type="OrthoDB" id="9779136at2"/>
<dbReference type="GO" id="GO:0015658">
    <property type="term" value="F:branched-chain amino acid transmembrane transporter activity"/>
    <property type="evidence" value="ECO:0007669"/>
    <property type="project" value="TreeGrafter"/>
</dbReference>
<dbReference type="GO" id="GO:0015807">
    <property type="term" value="P:L-amino acid transport"/>
    <property type="evidence" value="ECO:0007669"/>
    <property type="project" value="TreeGrafter"/>
</dbReference>
<dbReference type="Proteomes" id="UP000078532">
    <property type="component" value="Unassembled WGS sequence"/>
</dbReference>
<evidence type="ECO:0000256" key="3">
    <source>
        <dbReference type="ARBA" id="ARBA00022741"/>
    </source>
</evidence>
<dbReference type="GO" id="GO:0016887">
    <property type="term" value="F:ATP hydrolysis activity"/>
    <property type="evidence" value="ECO:0007669"/>
    <property type="project" value="InterPro"/>
</dbReference>
<dbReference type="SMART" id="SM00382">
    <property type="entry name" value="AAA"/>
    <property type="match status" value="1"/>
</dbReference>
<dbReference type="CDD" id="cd03224">
    <property type="entry name" value="ABC_TM1139_LivF_branched"/>
    <property type="match status" value="1"/>
</dbReference>
<keyword evidence="8" id="KW-1185">Reference proteome</keyword>
<proteinExistence type="inferred from homology"/>
<dbReference type="EMBL" id="LYVF01000164">
    <property type="protein sequence ID" value="OAT81391.1"/>
    <property type="molecule type" value="Genomic_DNA"/>
</dbReference>
<dbReference type="PANTHER" id="PTHR43820">
    <property type="entry name" value="HIGH-AFFINITY BRANCHED-CHAIN AMINO ACID TRANSPORT ATP-BINDING PROTEIN LIVF"/>
    <property type="match status" value="1"/>
</dbReference>
<dbReference type="InterPro" id="IPR003593">
    <property type="entry name" value="AAA+_ATPase"/>
</dbReference>
<evidence type="ECO:0000256" key="1">
    <source>
        <dbReference type="ARBA" id="ARBA00005417"/>
    </source>
</evidence>
<dbReference type="GO" id="GO:0005524">
    <property type="term" value="F:ATP binding"/>
    <property type="evidence" value="ECO:0007669"/>
    <property type="project" value="UniProtKB-KW"/>
</dbReference>
<reference evidence="7 8" key="1">
    <citation type="submission" date="2016-04" db="EMBL/GenBank/DDBJ databases">
        <authorList>
            <person name="Evans L.H."/>
            <person name="Alamgir A."/>
            <person name="Owens N."/>
            <person name="Weber N.D."/>
            <person name="Virtaneva K."/>
            <person name="Barbian K."/>
            <person name="Babar A."/>
            <person name="Rosenke K."/>
        </authorList>
    </citation>
    <scope>NUCLEOTIDE SEQUENCE [LARGE SCALE GENOMIC DNA]</scope>
    <source>
        <strain evidence="7 8">LMa1</strain>
    </source>
</reference>
<dbReference type="InterPro" id="IPR052156">
    <property type="entry name" value="BCAA_Transport_ATP-bd_LivF"/>
</dbReference>
<gene>
    <name evidence="7" type="ORF">A6M21_10995</name>
</gene>